<evidence type="ECO:0000256" key="5">
    <source>
        <dbReference type="ARBA" id="ARBA00023002"/>
    </source>
</evidence>
<evidence type="ECO:0000256" key="8">
    <source>
        <dbReference type="ARBA" id="ARBA00023268"/>
    </source>
</evidence>
<keyword evidence="3" id="KW-0276">Fatty acid metabolism</keyword>
<dbReference type="Gene3D" id="3.40.47.10">
    <property type="match status" value="1"/>
</dbReference>
<dbReference type="VEuPathDB" id="VectorBase:ISCP_033100"/>
<dbReference type="GO" id="GO:0004312">
    <property type="term" value="F:fatty acid synthase activity"/>
    <property type="evidence" value="ECO:0007669"/>
    <property type="project" value="UniProtKB-EC"/>
</dbReference>
<evidence type="ECO:0000256" key="1">
    <source>
        <dbReference type="ARBA" id="ARBA00022450"/>
    </source>
</evidence>
<feature type="domain" description="Ketosynthase family 3 (KS3)" evidence="9">
    <location>
        <begin position="1"/>
        <end position="193"/>
    </location>
</feature>
<evidence type="ECO:0000256" key="4">
    <source>
        <dbReference type="ARBA" id="ARBA00022857"/>
    </source>
</evidence>
<dbReference type="STRING" id="6945.B7QL04"/>
<dbReference type="VEuPathDB" id="VectorBase:ISCI014149"/>
<dbReference type="PROSITE" id="PS52004">
    <property type="entry name" value="KS3_2"/>
    <property type="match status" value="1"/>
</dbReference>
<keyword evidence="12" id="KW-1185">Reference proteome</keyword>
<evidence type="ECO:0000256" key="7">
    <source>
        <dbReference type="ARBA" id="ARBA00023160"/>
    </source>
</evidence>
<dbReference type="InterPro" id="IPR014030">
    <property type="entry name" value="Ketoacyl_synth_N"/>
</dbReference>
<reference evidence="10 12" key="1">
    <citation type="submission" date="2008-03" db="EMBL/GenBank/DDBJ databases">
        <title>Annotation of Ixodes scapularis.</title>
        <authorList>
            <consortium name="Ixodes scapularis Genome Project Consortium"/>
            <person name="Caler E."/>
            <person name="Hannick L.I."/>
            <person name="Bidwell S."/>
            <person name="Joardar V."/>
            <person name="Thiagarajan M."/>
            <person name="Amedeo P."/>
            <person name="Galinsky K.J."/>
            <person name="Schobel S."/>
            <person name="Inman J."/>
            <person name="Hostetler J."/>
            <person name="Miller J."/>
            <person name="Hammond M."/>
            <person name="Megy K."/>
            <person name="Lawson D."/>
            <person name="Kodira C."/>
            <person name="Sutton G."/>
            <person name="Meyer J."/>
            <person name="Hill C.A."/>
            <person name="Birren B."/>
            <person name="Nene V."/>
            <person name="Collins F."/>
            <person name="Alarcon-Chaidez F."/>
            <person name="Wikel S."/>
            <person name="Strausberg R."/>
        </authorList>
    </citation>
    <scope>NUCLEOTIDE SEQUENCE [LARGE SCALE GENOMIC DNA]</scope>
    <source>
        <strain evidence="12">Wikel</strain>
        <strain evidence="10">Wikel colony</strain>
    </source>
</reference>
<dbReference type="GO" id="GO:0006633">
    <property type="term" value="P:fatty acid biosynthetic process"/>
    <property type="evidence" value="ECO:0007669"/>
    <property type="project" value="UniProtKB-KW"/>
</dbReference>
<gene>
    <name evidence="10" type="ORF">IscW_ISCW014149</name>
</gene>
<dbReference type="OrthoDB" id="329835at2759"/>
<protein>
    <submittedName>
        <fullName evidence="10 11">Fatty acid synthase, putative</fullName>
        <ecNumber evidence="10">2.3.1.85</ecNumber>
    </submittedName>
</protein>
<dbReference type="EC" id="2.3.1.85" evidence="10"/>
<dbReference type="EnsemblMetazoa" id="ISCW014149-RA">
    <property type="protein sequence ID" value="ISCW014149-PA"/>
    <property type="gene ID" value="ISCW014149"/>
</dbReference>
<evidence type="ECO:0000256" key="6">
    <source>
        <dbReference type="ARBA" id="ARBA00023098"/>
    </source>
</evidence>
<accession>B7QL04</accession>
<keyword evidence="10" id="KW-0012">Acyltransferase</keyword>
<dbReference type="GO" id="GO:0016491">
    <property type="term" value="F:oxidoreductase activity"/>
    <property type="evidence" value="ECO:0007669"/>
    <property type="project" value="UniProtKB-KW"/>
</dbReference>
<dbReference type="InterPro" id="IPR020841">
    <property type="entry name" value="PKS_Beta-ketoAc_synthase_dom"/>
</dbReference>
<keyword evidence="7" id="KW-0275">Fatty acid biosynthesis</keyword>
<dbReference type="EMBL" id="ABJB010259168">
    <property type="status" value="NOT_ANNOTATED_CDS"/>
    <property type="molecule type" value="Genomic_DNA"/>
</dbReference>
<dbReference type="EMBL" id="ABJB010547039">
    <property type="status" value="NOT_ANNOTATED_CDS"/>
    <property type="molecule type" value="Genomic_DNA"/>
</dbReference>
<keyword evidence="5" id="KW-0560">Oxidoreductase</keyword>
<evidence type="ECO:0000313" key="12">
    <source>
        <dbReference type="Proteomes" id="UP000001555"/>
    </source>
</evidence>
<dbReference type="AlphaFoldDB" id="B7QL04"/>
<keyword evidence="4" id="KW-0521">NADP</keyword>
<keyword evidence="10" id="KW-0808">Transferase</keyword>
<sequence>MDPQLRMLLETSYEAIVDAGYDPGTLRGRKIGVFMGCSDSETYEAFTEDTDKIDGHALVGCSRAMFSNRVSYCLDFNGPCFTVDTGSSSAMIALNQAMLALRSRQCEAALVGGCALALKPARALNFYRLGTLSPDGKCKAFDADGKGYVRSEAVGMFFLQRVSEARRIYAKLVHLKANADGFKPEGVDDNDFK</sequence>
<proteinExistence type="predicted"/>
<dbReference type="Proteomes" id="UP000001555">
    <property type="component" value="Unassembled WGS sequence"/>
</dbReference>
<keyword evidence="1" id="KW-0596">Phosphopantetheine</keyword>
<evidence type="ECO:0000313" key="10">
    <source>
        <dbReference type="EMBL" id="EEC19526.1"/>
    </source>
</evidence>
<dbReference type="SUPFAM" id="SSF53901">
    <property type="entry name" value="Thiolase-like"/>
    <property type="match status" value="1"/>
</dbReference>
<dbReference type="PANTHER" id="PTHR43775">
    <property type="entry name" value="FATTY ACID SYNTHASE"/>
    <property type="match status" value="1"/>
</dbReference>
<keyword evidence="6" id="KW-0443">Lipid metabolism</keyword>
<dbReference type="EMBL" id="DS962913">
    <property type="protein sequence ID" value="EEC19526.1"/>
    <property type="molecule type" value="Genomic_DNA"/>
</dbReference>
<dbReference type="VEuPathDB" id="VectorBase:ISCW014149"/>
<reference evidence="11" key="2">
    <citation type="submission" date="2020-05" db="UniProtKB">
        <authorList>
            <consortium name="EnsemblMetazoa"/>
        </authorList>
    </citation>
    <scope>IDENTIFICATION</scope>
    <source>
        <strain evidence="11">wikel</strain>
    </source>
</reference>
<evidence type="ECO:0000256" key="3">
    <source>
        <dbReference type="ARBA" id="ARBA00022832"/>
    </source>
</evidence>
<evidence type="ECO:0000259" key="9">
    <source>
        <dbReference type="PROSITE" id="PS52004"/>
    </source>
</evidence>
<dbReference type="CDD" id="cd00833">
    <property type="entry name" value="PKS"/>
    <property type="match status" value="1"/>
</dbReference>
<keyword evidence="2" id="KW-0444">Lipid biosynthesis</keyword>
<dbReference type="SMART" id="SM00825">
    <property type="entry name" value="PKS_KS"/>
    <property type="match status" value="1"/>
</dbReference>
<dbReference type="HOGENOM" id="CLU_000022_16_2_1"/>
<dbReference type="InterPro" id="IPR050091">
    <property type="entry name" value="PKS_NRPS_Biosynth_Enz"/>
</dbReference>
<organism>
    <name type="scientific">Ixodes scapularis</name>
    <name type="common">Black-legged tick</name>
    <name type="synonym">Deer tick</name>
    <dbReference type="NCBI Taxonomy" id="6945"/>
    <lineage>
        <taxon>Eukaryota</taxon>
        <taxon>Metazoa</taxon>
        <taxon>Ecdysozoa</taxon>
        <taxon>Arthropoda</taxon>
        <taxon>Chelicerata</taxon>
        <taxon>Arachnida</taxon>
        <taxon>Acari</taxon>
        <taxon>Parasitiformes</taxon>
        <taxon>Ixodida</taxon>
        <taxon>Ixodoidea</taxon>
        <taxon>Ixodidae</taxon>
        <taxon>Ixodinae</taxon>
        <taxon>Ixodes</taxon>
    </lineage>
</organism>
<evidence type="ECO:0000313" key="11">
    <source>
        <dbReference type="EnsemblMetazoa" id="ISCW014149-PA"/>
    </source>
</evidence>
<dbReference type="InParanoid" id="B7QL04"/>
<keyword evidence="8" id="KW-0511">Multifunctional enzyme</keyword>
<evidence type="ECO:0000256" key="2">
    <source>
        <dbReference type="ARBA" id="ARBA00022516"/>
    </source>
</evidence>
<dbReference type="PaxDb" id="6945-B7QL04"/>
<name>B7QL04_IXOSC</name>
<dbReference type="PANTHER" id="PTHR43775:SF7">
    <property type="entry name" value="FATTY ACID SYNTHASE"/>
    <property type="match status" value="1"/>
</dbReference>
<dbReference type="InterPro" id="IPR016039">
    <property type="entry name" value="Thiolase-like"/>
</dbReference>
<dbReference type="Pfam" id="PF00109">
    <property type="entry name" value="ketoacyl-synt"/>
    <property type="match status" value="1"/>
</dbReference>